<dbReference type="Pfam" id="PF25722">
    <property type="entry name" value="CMV_UL34"/>
    <property type="match status" value="1"/>
</dbReference>
<dbReference type="OrthoDB" id="9476at10239"/>
<dbReference type="GeneID" id="11464265"/>
<dbReference type="EMBL" id="FJ483967">
    <property type="protein sequence ID" value="AEV80895.1"/>
    <property type="molecule type" value="Genomic_DNA"/>
</dbReference>
<dbReference type="KEGG" id="vg:11464265"/>
<keyword evidence="3" id="KW-1185">Reference proteome</keyword>
<organism evidence="2 3">
    <name type="scientific">Saimiriine betaherpesvirus 4</name>
    <dbReference type="NCBI Taxonomy" id="1535247"/>
    <lineage>
        <taxon>Viruses</taxon>
        <taxon>Duplodnaviria</taxon>
        <taxon>Heunggongvirae</taxon>
        <taxon>Peploviricota</taxon>
        <taxon>Herviviricetes</taxon>
        <taxon>Herpesvirales</taxon>
        <taxon>Orthoherpesviridae</taxon>
        <taxon>Betaherpesvirinae</taxon>
        <taxon>Cytomegalovirus</taxon>
        <taxon>Cytomegalovirus saimiriinebeta4</taxon>
    </lineage>
</organism>
<evidence type="ECO:0000256" key="1">
    <source>
        <dbReference type="SAM" id="MobiDB-lite"/>
    </source>
</evidence>
<feature type="compositionally biased region" description="Polar residues" evidence="1">
    <location>
        <begin position="1"/>
        <end position="10"/>
    </location>
</feature>
<evidence type="ECO:0000313" key="2">
    <source>
        <dbReference type="EMBL" id="AEV80895.1"/>
    </source>
</evidence>
<dbReference type="InterPro" id="IPR058046">
    <property type="entry name" value="UL34"/>
</dbReference>
<sequence>MNITITTRDFSNTEEDSQSSFSEDFNLTTSVSRTYRSILRAEGKKKYLLEQLPPQPGGLRRNSNLFLYCTDKDHRRLTHAISQLKYPELITEAAEIHTIVNNVRCRLRRINADEANHLQNLIYGVCTFFNQLVFVAQVRHYCDKNERALWFSREELSKRCGEKSVLGSYIQRLVNVIDNAQHRELCCVLIGLLYQTPHMWARSIRLLAKIKAYLERCFLTLLLDSGISIDTAFESAYHNDAYKTLFYMDKTDPCKQVTTENLQTSIELDPSVITT</sequence>
<dbReference type="RefSeq" id="YP_004940206.1">
    <property type="nucleotide sequence ID" value="NC_016448.1"/>
</dbReference>
<protein>
    <submittedName>
        <fullName evidence="2">Protein UL34</fullName>
    </submittedName>
</protein>
<name>G8XSU8_9BETA</name>
<accession>G8XSU8</accession>
<proteinExistence type="predicted"/>
<evidence type="ECO:0000313" key="3">
    <source>
        <dbReference type="Proteomes" id="UP000097892"/>
    </source>
</evidence>
<feature type="region of interest" description="Disordered" evidence="1">
    <location>
        <begin position="1"/>
        <end position="23"/>
    </location>
</feature>
<dbReference type="Proteomes" id="UP000097892">
    <property type="component" value="Segment"/>
</dbReference>
<reference evidence="2" key="1">
    <citation type="submission" date="2011-12" db="EMBL/GenBank/DDBJ databases">
        <title>Comparative genomics of primate cytomegaloviruses.</title>
        <authorList>
            <person name="Davison A.J."/>
            <person name="Holton M."/>
            <person name="Dolan A."/>
            <person name="Dargan D.J."/>
            <person name="Gatherer D."/>
            <person name="Hayward G.S."/>
        </authorList>
    </citation>
    <scope>NUCLEOTIDE SEQUENCE [LARGE SCALE GENOMIC DNA]</scope>
    <source>
        <strain evidence="2">SqSHV</strain>
    </source>
</reference>
<gene>
    <name evidence="2" type="primary">UL34</name>
</gene>